<keyword evidence="6" id="KW-0297">G-protein coupled receptor</keyword>
<dbReference type="InterPro" id="IPR051384">
    <property type="entry name" value="Mth_GPCR"/>
</dbReference>
<dbReference type="PROSITE" id="PS50261">
    <property type="entry name" value="G_PROTEIN_RECEP_F2_4"/>
    <property type="match status" value="1"/>
</dbReference>
<dbReference type="GO" id="GO:0007166">
    <property type="term" value="P:cell surface receptor signaling pathway"/>
    <property type="evidence" value="ECO:0007669"/>
    <property type="project" value="InterPro"/>
</dbReference>
<evidence type="ECO:0000256" key="7">
    <source>
        <dbReference type="ARBA" id="ARBA00023136"/>
    </source>
</evidence>
<evidence type="ECO:0000256" key="9">
    <source>
        <dbReference type="ARBA" id="ARBA00023224"/>
    </source>
</evidence>
<feature type="transmembrane region" description="Helical" evidence="10">
    <location>
        <begin position="542"/>
        <end position="563"/>
    </location>
</feature>
<feature type="transmembrane region" description="Helical" evidence="10">
    <location>
        <begin position="431"/>
        <end position="454"/>
    </location>
</feature>
<evidence type="ECO:0000256" key="6">
    <source>
        <dbReference type="ARBA" id="ARBA00023040"/>
    </source>
</evidence>
<dbReference type="InterPro" id="IPR017981">
    <property type="entry name" value="GPCR_2-like_7TM"/>
</dbReference>
<feature type="transmembrane region" description="Helical" evidence="10">
    <location>
        <begin position="596"/>
        <end position="616"/>
    </location>
</feature>
<keyword evidence="5 10" id="KW-1133">Transmembrane helix</keyword>
<feature type="transmembrane region" description="Helical" evidence="10">
    <location>
        <begin position="678"/>
        <end position="701"/>
    </location>
</feature>
<keyword evidence="7 10" id="KW-0472">Membrane</keyword>
<protein>
    <submittedName>
        <fullName evidence="12">Ecdysone-responsive G-protein coupled protein-2</fullName>
    </submittedName>
</protein>
<dbReference type="PANTHER" id="PTHR47154:SF2">
    <property type="entry name" value="G-PROTEIN COUPLED RECEPTOR MTH-RELATED"/>
    <property type="match status" value="1"/>
</dbReference>
<dbReference type="GO" id="GO:0005886">
    <property type="term" value="C:plasma membrane"/>
    <property type="evidence" value="ECO:0007669"/>
    <property type="project" value="TreeGrafter"/>
</dbReference>
<dbReference type="AlphaFoldDB" id="A0A0U1ZWU3"/>
<evidence type="ECO:0000256" key="8">
    <source>
        <dbReference type="ARBA" id="ARBA00023170"/>
    </source>
</evidence>
<dbReference type="Gene3D" id="2.170.180.11">
    <property type="entry name" value="Methuselah ectodomain, domain 2"/>
    <property type="match status" value="1"/>
</dbReference>
<comment type="subcellular location">
    <subcellularLocation>
        <location evidence="1">Membrane</location>
        <topology evidence="1">Multi-pass membrane protein</topology>
    </subcellularLocation>
</comment>
<dbReference type="InterPro" id="IPR023311">
    <property type="entry name" value="Methusela_ecto_dom_2"/>
</dbReference>
<proteinExistence type="evidence at transcript level"/>
<evidence type="ECO:0000256" key="3">
    <source>
        <dbReference type="ARBA" id="ARBA00022692"/>
    </source>
</evidence>
<sequence length="757" mass="85652">MSGFENKQCPARRSTLTTCCERSMLSMLVLVPRAPGILLTMRLLIVVSAIVYASAGSVQEDKVFNKCCPNSQSLMKVSDGEDFATSFQCIDRESAQKSYNISISPLLIGDNVPVQYGMPSECDAVQMVQMISSELDDRFQDSENCHDRLDLEVLNGTLKQNIPEIVELGCIKNESAKTSQQKLTIQHYRKCCPRGKSYDTNFHLCRDTDVNNTEDWLLQHLNMSDHDIYDIDHGLNCKMDQFGVELREEYFSLEVEGSNLKVTSRNGKGGGVALPGEWCLDGEYSRKELVARVCTHDNSKYGALSVRKCCPIGYHYRPRRCGSFVSKCTPNSDDVLFNITDYLEPLQRKDPDIADIIAIRTDLHCPEGRIVLNKSVERDRHQLTQDGRLISPVGVGDSYCFEAFDSRWCPDGDILITAVNCFVKVKDVKNFQISFVLISISSVCLALTLVVYIALPELRNLHGRTLICHVSMMLLAFSCLARVQYSRVPDDTACTLLGYGIYFGFVAAFAWLNVMCFDIWWTFGSVRTVQPMRKADAELRRFLWYSLYAWSTAIFLTLVMFLFDKYPVAPFLDANMGEGMCWFGTVQNSGSDWPHYIYFVIPMGLVTCTNFVLWVLTARHCARVKSEVHRLQAGSVGDRAKRRFRVDRAKYVLTGKLWVVMGAGWISELLSTIVSEPLWLWSIIDLTNELQGVFIFLILVIKPKLYYLIRKRLGLEKPDAQKNGASSSARTSSTFLSRALSTDERNNARMSLNIKQP</sequence>
<dbReference type="Gene3D" id="1.20.1070.10">
    <property type="entry name" value="Rhodopsin 7-helix transmembrane proteins"/>
    <property type="match status" value="1"/>
</dbReference>
<name>A0A0U1ZWU3_HELAM</name>
<organism evidence="12">
    <name type="scientific">Helicoverpa armigera</name>
    <name type="common">Cotton bollworm</name>
    <name type="synonym">Heliothis armigera</name>
    <dbReference type="NCBI Taxonomy" id="29058"/>
    <lineage>
        <taxon>Eukaryota</taxon>
        <taxon>Metazoa</taxon>
        <taxon>Ecdysozoa</taxon>
        <taxon>Arthropoda</taxon>
        <taxon>Hexapoda</taxon>
        <taxon>Insecta</taxon>
        <taxon>Pterygota</taxon>
        <taxon>Neoptera</taxon>
        <taxon>Endopterygota</taxon>
        <taxon>Lepidoptera</taxon>
        <taxon>Glossata</taxon>
        <taxon>Ditrysia</taxon>
        <taxon>Noctuoidea</taxon>
        <taxon>Noctuidae</taxon>
        <taxon>Heliothinae</taxon>
        <taxon>Helicoverpa</taxon>
    </lineage>
</organism>
<evidence type="ECO:0000256" key="4">
    <source>
        <dbReference type="ARBA" id="ARBA00022729"/>
    </source>
</evidence>
<evidence type="ECO:0000256" key="1">
    <source>
        <dbReference type="ARBA" id="ARBA00004141"/>
    </source>
</evidence>
<feature type="transmembrane region" description="Helical" evidence="10">
    <location>
        <begin position="649"/>
        <end position="666"/>
    </location>
</feature>
<dbReference type="EMBL" id="KM205446">
    <property type="protein sequence ID" value="AKA95280.1"/>
    <property type="molecule type" value="mRNA"/>
</dbReference>
<evidence type="ECO:0000256" key="10">
    <source>
        <dbReference type="SAM" id="Phobius"/>
    </source>
</evidence>
<feature type="transmembrane region" description="Helical" evidence="10">
    <location>
        <begin position="497"/>
        <end position="521"/>
    </location>
</feature>
<dbReference type="Pfam" id="PF00002">
    <property type="entry name" value="7tm_2"/>
    <property type="match status" value="1"/>
</dbReference>
<evidence type="ECO:0000259" key="11">
    <source>
        <dbReference type="PROSITE" id="PS50261"/>
    </source>
</evidence>
<comment type="similarity">
    <text evidence="2">Belongs to the G-protein coupled receptor 2 family. Mth subfamily.</text>
</comment>
<evidence type="ECO:0000256" key="5">
    <source>
        <dbReference type="ARBA" id="ARBA00022989"/>
    </source>
</evidence>
<feature type="domain" description="G-protein coupled receptors family 2 profile 2" evidence="11">
    <location>
        <begin position="430"/>
        <end position="703"/>
    </location>
</feature>
<dbReference type="OrthoDB" id="7683403at2759"/>
<keyword evidence="3 10" id="KW-0812">Transmembrane</keyword>
<dbReference type="PANTHER" id="PTHR47154">
    <property type="entry name" value="G-PROTEIN COUPLED RECEPTOR MTH-RELATED"/>
    <property type="match status" value="1"/>
</dbReference>
<feature type="transmembrane region" description="Helical" evidence="10">
    <location>
        <begin position="466"/>
        <end position="485"/>
    </location>
</feature>
<dbReference type="GO" id="GO:0008528">
    <property type="term" value="F:G protein-coupled peptide receptor activity"/>
    <property type="evidence" value="ECO:0007669"/>
    <property type="project" value="TreeGrafter"/>
</dbReference>
<reference evidence="12" key="1">
    <citation type="submission" date="2014-07" db="EMBL/GenBank/DDBJ databases">
        <title>G-protein-coupled receptor regulates steroid hormone signaling in cell membrane.</title>
        <authorList>
            <person name="Wang D."/>
            <person name="Zhao X."/>
        </authorList>
    </citation>
    <scope>NUCLEOTIDE SEQUENCE</scope>
</reference>
<evidence type="ECO:0000313" key="12">
    <source>
        <dbReference type="EMBL" id="AKA95280.1"/>
    </source>
</evidence>
<dbReference type="InterPro" id="IPR000832">
    <property type="entry name" value="GPCR_2_secretin-like"/>
</dbReference>
<keyword evidence="4" id="KW-0732">Signal</keyword>
<evidence type="ECO:0000256" key="2">
    <source>
        <dbReference type="ARBA" id="ARBA00008979"/>
    </source>
</evidence>
<accession>A0A0U1ZWU3</accession>
<keyword evidence="9" id="KW-0807">Transducer</keyword>
<dbReference type="CDD" id="cd15039">
    <property type="entry name" value="7tmB3_Methuselah-like"/>
    <property type="match status" value="1"/>
</dbReference>
<keyword evidence="8" id="KW-0675">Receptor</keyword>